<evidence type="ECO:0000313" key="1">
    <source>
        <dbReference type="EMBL" id="TDE04197.1"/>
    </source>
</evidence>
<keyword evidence="2" id="KW-1185">Reference proteome</keyword>
<accession>A0A4R5CWT0</accession>
<reference evidence="1 2" key="1">
    <citation type="submission" date="2019-03" db="EMBL/GenBank/DDBJ databases">
        <title>Flavobacterium LB-D12 sp. nov., isolated from arctic soil.</title>
        <authorList>
            <person name="Chaudhary D.K."/>
        </authorList>
    </citation>
    <scope>NUCLEOTIDE SEQUENCE [LARGE SCALE GENOMIC DNA]</scope>
    <source>
        <strain evidence="1 2">LB-D12</strain>
    </source>
</reference>
<dbReference type="Proteomes" id="UP000294644">
    <property type="component" value="Unassembled WGS sequence"/>
</dbReference>
<name>A0A4R5CWT0_9FLAO</name>
<organism evidence="1 2">
    <name type="scientific">Flavobacterium sandaracinum</name>
    <dbReference type="NCBI Taxonomy" id="2541733"/>
    <lineage>
        <taxon>Bacteria</taxon>
        <taxon>Pseudomonadati</taxon>
        <taxon>Bacteroidota</taxon>
        <taxon>Flavobacteriia</taxon>
        <taxon>Flavobacteriales</taxon>
        <taxon>Flavobacteriaceae</taxon>
        <taxon>Flavobacterium</taxon>
    </lineage>
</organism>
<evidence type="ECO:0000313" key="2">
    <source>
        <dbReference type="Proteomes" id="UP000294644"/>
    </source>
</evidence>
<protein>
    <submittedName>
        <fullName evidence="1">Uncharacterized protein</fullName>
    </submittedName>
</protein>
<dbReference type="RefSeq" id="WP_132066161.1">
    <property type="nucleotide sequence ID" value="NZ_SMFN01000009.1"/>
</dbReference>
<dbReference type="AlphaFoldDB" id="A0A4R5CWT0"/>
<proteinExistence type="predicted"/>
<sequence>MKARCFDIVEKKFKEMQNQFPNLLMTLDYDDNDVDLAMDIPKQNGLDFEINLNLQNEDELHISTDYIWCQFFSADSEELVKKFYESAIGLINGEYRILQFVKDDKVYKTFLQKPKEDDWETIYTCYERIRMPWIKVKQNIIQNKKESKLISVYKANN</sequence>
<gene>
    <name evidence="1" type="ORF">E0F91_09040</name>
</gene>
<comment type="caution">
    <text evidence="1">The sequence shown here is derived from an EMBL/GenBank/DDBJ whole genome shotgun (WGS) entry which is preliminary data.</text>
</comment>
<dbReference type="OrthoDB" id="7063798at2"/>
<dbReference type="EMBL" id="SMFN01000009">
    <property type="protein sequence ID" value="TDE04197.1"/>
    <property type="molecule type" value="Genomic_DNA"/>
</dbReference>